<dbReference type="InterPro" id="IPR013222">
    <property type="entry name" value="Glyco_hyd_98_carb-bd"/>
</dbReference>
<dbReference type="GO" id="GO:0020037">
    <property type="term" value="F:heme binding"/>
    <property type="evidence" value="ECO:0007669"/>
    <property type="project" value="InterPro"/>
</dbReference>
<dbReference type="InterPro" id="IPR011444">
    <property type="entry name" value="DUF1549"/>
</dbReference>
<evidence type="ECO:0000259" key="6">
    <source>
        <dbReference type="PROSITE" id="PS51007"/>
    </source>
</evidence>
<sequence length="1066" mass="117549" precursor="true">MPTCRIVCAVSFLLLGAAGAFADEQAGIDFFEAKIRPVLVQHCYECHAADSKPLQGGLRLDSRQAMRQGGDSGAAVTPNSVDDSSIVAALRYEDYEMPPKGKLDDAVITDFVKWIEMGAPDPREGEAPVAVASIDFDKAAEFWAFQPPQKAPLPPVQQADWPQNPIDYFVLAQLEQSGLRPVPAADRRDMIRRASFDLRGLPPTPEETAAFLADESPEAYRRLIERLLESPHYGERWGRYWLDVARYAEDQAHTFAVKPSTSAWRYRQWVIDALNADMPYDQFVRYQIAGDQLEDTPGFDRYVALGYFGLGAVYYKNSDKAKAEADELDDRIDTLTRGFLGLTVSCARCHDHKFDPIPTRDYYSLAGIFKSSPLANVPLAEPEVVRAYDMGQRDLKLAEKNLADRTTGLREAFAEEHASQIAAYMLAIRRQQTAAAGKKSLSNGKLAEATGLEEEFLKLWINFLGPRFRGKHPALAAWEALPAPTADEDPSAPSDQVKQVAAALQAEVVAVLKKRDGDQPKEAPAKVNGGKPIYASPVLTAQQPQAKIDVPLAGARQLFLVITDAGDGKNTDHANWAEPKIVTADGVLKLTDLEWKTVYIGHGKVHANHSISGGVLQIGETKYPDGIGAHAPCLISVELPEGAERFQATVGLNSSATRDGSPASVEFMVFTSTPPPELTQDSSGAAPAKPDAPKLSKPQAELLKAVFADGGLFRLGDKQLEETLQSEQVQELASLRDKVEEAKQAAPPLYPQAHAIRDANPQDLPVFLRGNPAHPGEPAPRQFLRILSGEDRTPYSHGSGRLELADDIASPGNPLTARVIVNRVWQQHFGRGLVGTASNFGHLGERPSHPQLLDWLAVDFMEHGWSLKHLHRTIMLSAVYRASSENSDQNAEIDGDNRLLWRMSRRRLDVEAWRDALLAASGNLDRTLGGENAPLTGNRRTVYARISRHNLDELLRLFDFPDANVTSAKRTVTTVPQQQLFVLNSDFIIKQAQSLAKRLQAEADTDEARIDRAFQLLYARLPEPDERQLGLDFLAASAVDAKEQKIDPWQQYAQALLSLNEFMYID</sequence>
<dbReference type="Pfam" id="PF07587">
    <property type="entry name" value="PSD1"/>
    <property type="match status" value="1"/>
</dbReference>
<dbReference type="AlphaFoldDB" id="A0A518DM64"/>
<keyword evidence="8" id="KW-1185">Reference proteome</keyword>
<evidence type="ECO:0000256" key="5">
    <source>
        <dbReference type="SAM" id="SignalP"/>
    </source>
</evidence>
<dbReference type="OrthoDB" id="127107at2"/>
<dbReference type="PANTHER" id="PTHR35889:SF3">
    <property type="entry name" value="F-BOX DOMAIN-CONTAINING PROTEIN"/>
    <property type="match status" value="1"/>
</dbReference>
<evidence type="ECO:0000256" key="1">
    <source>
        <dbReference type="ARBA" id="ARBA00022723"/>
    </source>
</evidence>
<keyword evidence="5" id="KW-0732">Signal</keyword>
<evidence type="ECO:0000256" key="4">
    <source>
        <dbReference type="SAM" id="MobiDB-lite"/>
    </source>
</evidence>
<dbReference type="Proteomes" id="UP000317648">
    <property type="component" value="Chromosome"/>
</dbReference>
<evidence type="ECO:0000313" key="7">
    <source>
        <dbReference type="EMBL" id="QDU92925.1"/>
    </source>
</evidence>
<dbReference type="PANTHER" id="PTHR35889">
    <property type="entry name" value="CYCLOINULO-OLIGOSACCHARIDE FRUCTANOTRANSFERASE-RELATED"/>
    <property type="match status" value="1"/>
</dbReference>
<dbReference type="Pfam" id="PF08305">
    <property type="entry name" value="NPCBM"/>
    <property type="match status" value="2"/>
</dbReference>
<organism evidence="7 8">
    <name type="scientific">Lignipirellula cremea</name>
    <dbReference type="NCBI Taxonomy" id="2528010"/>
    <lineage>
        <taxon>Bacteria</taxon>
        <taxon>Pseudomonadati</taxon>
        <taxon>Planctomycetota</taxon>
        <taxon>Planctomycetia</taxon>
        <taxon>Pirellulales</taxon>
        <taxon>Pirellulaceae</taxon>
        <taxon>Lignipirellula</taxon>
    </lineage>
</organism>
<protein>
    <submittedName>
        <fullName evidence="7">NPCBM/NEW2 domain protein</fullName>
    </submittedName>
</protein>
<gene>
    <name evidence="7" type="ORF">Pla8534_06980</name>
</gene>
<dbReference type="Pfam" id="PF07583">
    <property type="entry name" value="PSCyt2"/>
    <property type="match status" value="1"/>
</dbReference>
<dbReference type="GO" id="GO:0046872">
    <property type="term" value="F:metal ion binding"/>
    <property type="evidence" value="ECO:0007669"/>
    <property type="project" value="UniProtKB-KW"/>
</dbReference>
<dbReference type="Pfam" id="PF07635">
    <property type="entry name" value="PSCyt1"/>
    <property type="match status" value="1"/>
</dbReference>
<reference evidence="7 8" key="1">
    <citation type="submission" date="2019-02" db="EMBL/GenBank/DDBJ databases">
        <title>Deep-cultivation of Planctomycetes and their phenomic and genomic characterization uncovers novel biology.</title>
        <authorList>
            <person name="Wiegand S."/>
            <person name="Jogler M."/>
            <person name="Boedeker C."/>
            <person name="Pinto D."/>
            <person name="Vollmers J."/>
            <person name="Rivas-Marin E."/>
            <person name="Kohn T."/>
            <person name="Peeters S.H."/>
            <person name="Heuer A."/>
            <person name="Rast P."/>
            <person name="Oberbeckmann S."/>
            <person name="Bunk B."/>
            <person name="Jeske O."/>
            <person name="Meyerdierks A."/>
            <person name="Storesund J.E."/>
            <person name="Kallscheuer N."/>
            <person name="Luecker S."/>
            <person name="Lage O.M."/>
            <person name="Pohl T."/>
            <person name="Merkel B.J."/>
            <person name="Hornburger P."/>
            <person name="Mueller R.-W."/>
            <person name="Bruemmer F."/>
            <person name="Labrenz M."/>
            <person name="Spormann A.M."/>
            <person name="Op den Camp H."/>
            <person name="Overmann J."/>
            <person name="Amann R."/>
            <person name="Jetten M.S.M."/>
            <person name="Mascher T."/>
            <person name="Medema M.H."/>
            <person name="Devos D.P."/>
            <person name="Kaster A.-K."/>
            <person name="Ovreas L."/>
            <person name="Rohde M."/>
            <person name="Galperin M.Y."/>
            <person name="Jogler C."/>
        </authorList>
    </citation>
    <scope>NUCLEOTIDE SEQUENCE [LARGE SCALE GENOMIC DNA]</scope>
    <source>
        <strain evidence="7 8">Pla85_3_4</strain>
    </source>
</reference>
<accession>A0A518DM64</accession>
<feature type="domain" description="Cytochrome c" evidence="6">
    <location>
        <begin position="22"/>
        <end position="231"/>
    </location>
</feature>
<dbReference type="Gene3D" id="2.60.120.1060">
    <property type="entry name" value="NPCBM/NEW2 domain"/>
    <property type="match status" value="2"/>
</dbReference>
<feature type="chain" id="PRO_5022170648" evidence="5">
    <location>
        <begin position="23"/>
        <end position="1066"/>
    </location>
</feature>
<evidence type="ECO:0000256" key="3">
    <source>
        <dbReference type="PROSITE-ProRule" id="PRU00433"/>
    </source>
</evidence>
<evidence type="ECO:0000313" key="8">
    <source>
        <dbReference type="Proteomes" id="UP000317648"/>
    </source>
</evidence>
<dbReference type="KEGG" id="lcre:Pla8534_06980"/>
<keyword evidence="1 3" id="KW-0479">Metal-binding</keyword>
<feature type="signal peptide" evidence="5">
    <location>
        <begin position="1"/>
        <end position="22"/>
    </location>
</feature>
<dbReference type="GO" id="GO:0009055">
    <property type="term" value="F:electron transfer activity"/>
    <property type="evidence" value="ECO:0007669"/>
    <property type="project" value="InterPro"/>
</dbReference>
<name>A0A518DM64_9BACT</name>
<keyword evidence="3" id="KW-0349">Heme</keyword>
<dbReference type="SUPFAM" id="SSF49785">
    <property type="entry name" value="Galactose-binding domain-like"/>
    <property type="match status" value="2"/>
</dbReference>
<feature type="region of interest" description="Disordered" evidence="4">
    <location>
        <begin position="672"/>
        <end position="696"/>
    </location>
</feature>
<evidence type="ECO:0000256" key="2">
    <source>
        <dbReference type="ARBA" id="ARBA00023004"/>
    </source>
</evidence>
<dbReference type="InterPro" id="IPR009056">
    <property type="entry name" value="Cyt_c-like_dom"/>
</dbReference>
<dbReference type="RefSeq" id="WP_145049291.1">
    <property type="nucleotide sequence ID" value="NZ_CP036433.1"/>
</dbReference>
<dbReference type="InterPro" id="IPR011429">
    <property type="entry name" value="Cyt_c_Planctomycete-type"/>
</dbReference>
<dbReference type="InterPro" id="IPR022655">
    <property type="entry name" value="DUF1553"/>
</dbReference>
<dbReference type="InterPro" id="IPR008979">
    <property type="entry name" value="Galactose-bd-like_sf"/>
</dbReference>
<dbReference type="SMART" id="SM00776">
    <property type="entry name" value="NPCBM"/>
    <property type="match status" value="1"/>
</dbReference>
<dbReference type="PROSITE" id="PS51007">
    <property type="entry name" value="CYTC"/>
    <property type="match status" value="1"/>
</dbReference>
<dbReference type="InterPro" id="IPR038637">
    <property type="entry name" value="NPCBM_sf"/>
</dbReference>
<dbReference type="EMBL" id="CP036433">
    <property type="protein sequence ID" value="QDU92925.1"/>
    <property type="molecule type" value="Genomic_DNA"/>
</dbReference>
<keyword evidence="2 3" id="KW-0408">Iron</keyword>
<proteinExistence type="predicted"/>